<accession>A0AAJ7SLL6</accession>
<evidence type="ECO:0000256" key="1">
    <source>
        <dbReference type="SAM" id="MobiDB-lite"/>
    </source>
</evidence>
<proteinExistence type="predicted"/>
<dbReference type="RefSeq" id="XP_032800940.1">
    <property type="nucleotide sequence ID" value="XM_032945049.1"/>
</dbReference>
<organism evidence="2 3">
    <name type="scientific">Petromyzon marinus</name>
    <name type="common">Sea lamprey</name>
    <dbReference type="NCBI Taxonomy" id="7757"/>
    <lineage>
        <taxon>Eukaryota</taxon>
        <taxon>Metazoa</taxon>
        <taxon>Chordata</taxon>
        <taxon>Craniata</taxon>
        <taxon>Vertebrata</taxon>
        <taxon>Cyclostomata</taxon>
        <taxon>Hyperoartia</taxon>
        <taxon>Petromyzontiformes</taxon>
        <taxon>Petromyzontidae</taxon>
        <taxon>Petromyzon</taxon>
    </lineage>
</organism>
<gene>
    <name evidence="3" type="primary">LOC116937914</name>
</gene>
<evidence type="ECO:0000313" key="3">
    <source>
        <dbReference type="RefSeq" id="XP_032800940.1"/>
    </source>
</evidence>
<dbReference type="KEGG" id="pmrn:116937914"/>
<keyword evidence="2" id="KW-1185">Reference proteome</keyword>
<protein>
    <submittedName>
        <fullName evidence="3">Uncharacterized protein LOC116937914</fullName>
    </submittedName>
</protein>
<sequence length="270" mass="30438">MCLVIKEFRTFVAKSRSSRGKGVMARFKVPDLLKHLMERYGAPDIHDLGIRITSIPLGISVIGKAQKGEREAMDRGLARIECDIKQEVEDRPHKIKKYLLESFPLPGTSADLRRQFTTQPAAEMVLQVFQYAEDIFVNKLKKVGHVVLLTKACIAYIIPDTPSHVRACMRRERFVVQTILQQAELGRLRNTLLTDAPSSPPSPQFHVEDEQAEMGLLRCSLHKESPGVLHPPQRCHMENEQAEKTGDDSLLKGSEEESSNEDSSTVFYSV</sequence>
<reference evidence="3" key="1">
    <citation type="submission" date="2025-08" db="UniProtKB">
        <authorList>
            <consortium name="RefSeq"/>
        </authorList>
    </citation>
    <scope>IDENTIFICATION</scope>
    <source>
        <tissue evidence="3">Sperm</tissue>
    </source>
</reference>
<feature type="compositionally biased region" description="Basic and acidic residues" evidence="1">
    <location>
        <begin position="235"/>
        <end position="255"/>
    </location>
</feature>
<name>A0AAJ7SLL6_PETMA</name>
<evidence type="ECO:0000313" key="2">
    <source>
        <dbReference type="Proteomes" id="UP001318040"/>
    </source>
</evidence>
<feature type="region of interest" description="Disordered" evidence="1">
    <location>
        <begin position="225"/>
        <end position="270"/>
    </location>
</feature>
<dbReference type="AlphaFoldDB" id="A0AAJ7SLL6"/>
<dbReference type="Proteomes" id="UP001318040">
    <property type="component" value="Unplaced"/>
</dbReference>